<keyword evidence="3 7" id="KW-0375">Hydrogen ion transport</keyword>
<dbReference type="InterPro" id="IPR026015">
    <property type="entry name" value="ATP_synth_OSCP/delta_N_sf"/>
</dbReference>
<dbReference type="SUPFAM" id="SSF47928">
    <property type="entry name" value="N-terminal domain of the delta subunit of the F1F0-ATP synthase"/>
    <property type="match status" value="1"/>
</dbReference>
<evidence type="ECO:0000313" key="8">
    <source>
        <dbReference type="EMBL" id="QCY69581.1"/>
    </source>
</evidence>
<comment type="function">
    <text evidence="7">F(1)F(0) ATP synthase produces ATP from ADP in the presence of a proton or sodium gradient. F-type ATPases consist of two structural domains, F(1) containing the extramembraneous catalytic core and F(0) containing the membrane proton channel, linked together by a central stalk and a peripheral stalk. During catalysis, ATP synthesis in the catalytic domain of F(1) is coupled via a rotary mechanism of the central stalk subunits to proton translocation.</text>
</comment>
<evidence type="ECO:0000313" key="9">
    <source>
        <dbReference type="Proteomes" id="UP000309016"/>
    </source>
</evidence>
<dbReference type="GO" id="GO:0005886">
    <property type="term" value="C:plasma membrane"/>
    <property type="evidence" value="ECO:0007669"/>
    <property type="project" value="UniProtKB-SubCell"/>
</dbReference>
<comment type="similarity">
    <text evidence="7">Belongs to the ATPase delta chain family.</text>
</comment>
<evidence type="ECO:0000256" key="2">
    <source>
        <dbReference type="ARBA" id="ARBA00022448"/>
    </source>
</evidence>
<dbReference type="Proteomes" id="UP000309016">
    <property type="component" value="Chromosome"/>
</dbReference>
<evidence type="ECO:0000256" key="7">
    <source>
        <dbReference type="HAMAP-Rule" id="MF_01416"/>
    </source>
</evidence>
<evidence type="ECO:0000256" key="6">
    <source>
        <dbReference type="ARBA" id="ARBA00023310"/>
    </source>
</evidence>
<keyword evidence="2 7" id="KW-0813">Transport</keyword>
<gene>
    <name evidence="7 8" type="primary">atpH</name>
    <name evidence="8" type="ORF">FHG64_09335</name>
</gene>
<dbReference type="Gene3D" id="1.10.520.20">
    <property type="entry name" value="N-terminal domain of the delta subunit of the F1F0-ATP synthase"/>
    <property type="match status" value="1"/>
</dbReference>
<evidence type="ECO:0000256" key="4">
    <source>
        <dbReference type="ARBA" id="ARBA00023065"/>
    </source>
</evidence>
<dbReference type="GO" id="GO:0046933">
    <property type="term" value="F:proton-transporting ATP synthase activity, rotational mechanism"/>
    <property type="evidence" value="ECO:0007669"/>
    <property type="project" value="UniProtKB-UniRule"/>
</dbReference>
<keyword evidence="4 7" id="KW-0406">Ion transport</keyword>
<keyword evidence="7" id="KW-1003">Cell membrane</keyword>
<keyword evidence="7" id="KW-0139">CF(1)</keyword>
<keyword evidence="9" id="KW-1185">Reference proteome</keyword>
<dbReference type="Pfam" id="PF00213">
    <property type="entry name" value="OSCP"/>
    <property type="match status" value="1"/>
</dbReference>
<dbReference type="AlphaFoldDB" id="A0A5B7X4D2"/>
<proteinExistence type="inferred from homology"/>
<dbReference type="OrthoDB" id="9802471at2"/>
<sequence length="184" mass="20304">MKGTRAAQRYARAILDLAKEQNASEAVYGDMETISKTITASNELQDVLSSPVVKSSLVKNALTEIFKNSHAVTLGAFDILLENNRISILKHVAQKYMLLYNELNNIQIATVTTAIPLDASLEEKIQAKIKEITGNSATIKNVVDPSIIGGFILRIGDLQYNASVARNFSNLKREFKNNTYTSQI</sequence>
<organism evidence="8 9">
    <name type="scientific">Antarcticibacterium flavum</name>
    <dbReference type="NCBI Taxonomy" id="2058175"/>
    <lineage>
        <taxon>Bacteria</taxon>
        <taxon>Pseudomonadati</taxon>
        <taxon>Bacteroidota</taxon>
        <taxon>Flavobacteriia</taxon>
        <taxon>Flavobacteriales</taxon>
        <taxon>Flavobacteriaceae</taxon>
        <taxon>Antarcticibacterium</taxon>
    </lineage>
</organism>
<dbReference type="PANTHER" id="PTHR11910">
    <property type="entry name" value="ATP SYNTHASE DELTA CHAIN"/>
    <property type="match status" value="1"/>
</dbReference>
<dbReference type="InterPro" id="IPR000711">
    <property type="entry name" value="ATPase_OSCP/dsu"/>
</dbReference>
<evidence type="ECO:0000256" key="5">
    <source>
        <dbReference type="ARBA" id="ARBA00023136"/>
    </source>
</evidence>
<comment type="subcellular location">
    <subcellularLocation>
        <location evidence="7">Cell membrane</location>
        <topology evidence="7">Peripheral membrane protein</topology>
    </subcellularLocation>
    <subcellularLocation>
        <location evidence="1">Membrane</location>
    </subcellularLocation>
</comment>
<comment type="function">
    <text evidence="7">This protein is part of the stalk that links CF(0) to CF(1). It either transmits conformational changes from CF(0) to CF(1) or is implicated in proton conduction.</text>
</comment>
<protein>
    <recommendedName>
        <fullName evidence="7">ATP synthase subunit delta</fullName>
    </recommendedName>
    <alternativeName>
        <fullName evidence="7">ATP synthase F(1) sector subunit delta</fullName>
    </alternativeName>
    <alternativeName>
        <fullName evidence="7">F-type ATPase subunit delta</fullName>
        <shortName evidence="7">F-ATPase subunit delta</shortName>
    </alternativeName>
</protein>
<dbReference type="HAMAP" id="MF_01416">
    <property type="entry name" value="ATP_synth_delta_bact"/>
    <property type="match status" value="1"/>
</dbReference>
<dbReference type="EMBL" id="CP040812">
    <property type="protein sequence ID" value="QCY69581.1"/>
    <property type="molecule type" value="Genomic_DNA"/>
</dbReference>
<dbReference type="RefSeq" id="WP_139066148.1">
    <property type="nucleotide sequence ID" value="NZ_CP040812.1"/>
</dbReference>
<accession>A0A5B7X4D2</accession>
<dbReference type="KEGG" id="afla:FHG64_09335"/>
<keyword evidence="5 7" id="KW-0472">Membrane</keyword>
<evidence type="ECO:0000256" key="3">
    <source>
        <dbReference type="ARBA" id="ARBA00022781"/>
    </source>
</evidence>
<dbReference type="GO" id="GO:0045259">
    <property type="term" value="C:proton-transporting ATP synthase complex"/>
    <property type="evidence" value="ECO:0007669"/>
    <property type="project" value="UniProtKB-KW"/>
</dbReference>
<dbReference type="PRINTS" id="PR00125">
    <property type="entry name" value="ATPASEDELTA"/>
</dbReference>
<keyword evidence="6 7" id="KW-0066">ATP synthesis</keyword>
<dbReference type="NCBIfam" id="TIGR01145">
    <property type="entry name" value="ATP_synt_delta"/>
    <property type="match status" value="1"/>
</dbReference>
<name>A0A5B7X4D2_9FLAO</name>
<evidence type="ECO:0000256" key="1">
    <source>
        <dbReference type="ARBA" id="ARBA00004370"/>
    </source>
</evidence>
<reference evidence="8 9" key="1">
    <citation type="submission" date="2019-06" db="EMBL/GenBank/DDBJ databases">
        <title>Complete genome sequence of Antarcticibacterium flavum KCTC 52984T from an Antarctic marine sediment.</title>
        <authorList>
            <person name="Lee Y.M."/>
            <person name="Shin S.C."/>
        </authorList>
    </citation>
    <scope>NUCLEOTIDE SEQUENCE [LARGE SCALE GENOMIC DNA]</scope>
    <source>
        <strain evidence="8 9">KCTC 52984</strain>
    </source>
</reference>